<dbReference type="EMBL" id="CAXAMN010023995">
    <property type="protein sequence ID" value="CAK9083019.1"/>
    <property type="molecule type" value="Genomic_DNA"/>
</dbReference>
<dbReference type="PANTHER" id="PTHR10037:SF62">
    <property type="entry name" value="SODIUM CHANNEL PROTEIN 60E"/>
    <property type="match status" value="1"/>
</dbReference>
<evidence type="ECO:0000256" key="1">
    <source>
        <dbReference type="ARBA" id="ARBA00004141"/>
    </source>
</evidence>
<feature type="transmembrane region" description="Helical" evidence="6">
    <location>
        <begin position="269"/>
        <end position="292"/>
    </location>
</feature>
<dbReference type="InterPro" id="IPR018247">
    <property type="entry name" value="EF_Hand_1_Ca_BS"/>
</dbReference>
<evidence type="ECO:0000313" key="8">
    <source>
        <dbReference type="EMBL" id="CAK9083019.1"/>
    </source>
</evidence>
<feature type="transmembrane region" description="Helical" evidence="6">
    <location>
        <begin position="339"/>
        <end position="364"/>
    </location>
</feature>
<organism evidence="8 9">
    <name type="scientific">Durusdinium trenchii</name>
    <dbReference type="NCBI Taxonomy" id="1381693"/>
    <lineage>
        <taxon>Eukaryota</taxon>
        <taxon>Sar</taxon>
        <taxon>Alveolata</taxon>
        <taxon>Dinophyceae</taxon>
        <taxon>Suessiales</taxon>
        <taxon>Symbiodiniaceae</taxon>
        <taxon>Durusdinium</taxon>
    </lineage>
</organism>
<feature type="transmembrane region" description="Helical" evidence="6">
    <location>
        <begin position="159"/>
        <end position="179"/>
    </location>
</feature>
<protein>
    <recommendedName>
        <fullName evidence="7">Ion transport domain-containing protein</fullName>
    </recommendedName>
</protein>
<name>A0ABP0Q7N9_9DINO</name>
<evidence type="ECO:0000256" key="5">
    <source>
        <dbReference type="SAM" id="Coils"/>
    </source>
</evidence>
<dbReference type="Proteomes" id="UP001642484">
    <property type="component" value="Unassembled WGS sequence"/>
</dbReference>
<dbReference type="InterPro" id="IPR005821">
    <property type="entry name" value="Ion_trans_dom"/>
</dbReference>
<reference evidence="8 9" key="1">
    <citation type="submission" date="2024-02" db="EMBL/GenBank/DDBJ databases">
        <authorList>
            <person name="Chen Y."/>
            <person name="Shah S."/>
            <person name="Dougan E. K."/>
            <person name="Thang M."/>
            <person name="Chan C."/>
        </authorList>
    </citation>
    <scope>NUCLEOTIDE SEQUENCE [LARGE SCALE GENOMIC DNA]</scope>
</reference>
<evidence type="ECO:0000256" key="2">
    <source>
        <dbReference type="ARBA" id="ARBA00022692"/>
    </source>
</evidence>
<keyword evidence="2 6" id="KW-0812">Transmembrane</keyword>
<evidence type="ECO:0000256" key="6">
    <source>
        <dbReference type="SAM" id="Phobius"/>
    </source>
</evidence>
<keyword evidence="9" id="KW-1185">Reference proteome</keyword>
<evidence type="ECO:0000256" key="3">
    <source>
        <dbReference type="ARBA" id="ARBA00022989"/>
    </source>
</evidence>
<dbReference type="PANTHER" id="PTHR10037">
    <property type="entry name" value="VOLTAGE-GATED CATION CHANNEL CALCIUM AND SODIUM"/>
    <property type="match status" value="1"/>
</dbReference>
<evidence type="ECO:0000313" key="9">
    <source>
        <dbReference type="Proteomes" id="UP001642484"/>
    </source>
</evidence>
<dbReference type="Gene3D" id="1.20.120.350">
    <property type="entry name" value="Voltage-gated potassium channels. Chain C"/>
    <property type="match status" value="1"/>
</dbReference>
<dbReference type="InterPro" id="IPR027359">
    <property type="entry name" value="Volt_channel_dom_sf"/>
</dbReference>
<proteinExistence type="predicted"/>
<dbReference type="Gene3D" id="1.10.287.70">
    <property type="match status" value="1"/>
</dbReference>
<dbReference type="Pfam" id="PF00520">
    <property type="entry name" value="Ion_trans"/>
    <property type="match status" value="1"/>
</dbReference>
<keyword evidence="4 6" id="KW-0472">Membrane</keyword>
<dbReference type="SUPFAM" id="SSF81324">
    <property type="entry name" value="Voltage-gated potassium channels"/>
    <property type="match status" value="1"/>
</dbReference>
<comment type="caution">
    <text evidence="8">The sequence shown here is derived from an EMBL/GenBank/DDBJ whole genome shotgun (WGS) entry which is preliminary data.</text>
</comment>
<comment type="subcellular location">
    <subcellularLocation>
        <location evidence="1">Membrane</location>
        <topology evidence="1">Multi-pass membrane protein</topology>
    </subcellularLocation>
</comment>
<keyword evidence="3 6" id="KW-1133">Transmembrane helix</keyword>
<dbReference type="PROSITE" id="PS00018">
    <property type="entry name" value="EF_HAND_1"/>
    <property type="match status" value="1"/>
</dbReference>
<keyword evidence="5" id="KW-0175">Coiled coil</keyword>
<evidence type="ECO:0000256" key="4">
    <source>
        <dbReference type="ARBA" id="ARBA00023136"/>
    </source>
</evidence>
<feature type="transmembrane region" description="Helical" evidence="6">
    <location>
        <begin position="200"/>
        <end position="220"/>
    </location>
</feature>
<gene>
    <name evidence="8" type="ORF">CCMP2556_LOCUS40515</name>
</gene>
<dbReference type="InterPro" id="IPR043203">
    <property type="entry name" value="VGCC_Ca_Na"/>
</dbReference>
<feature type="coiled-coil region" evidence="5">
    <location>
        <begin position="8"/>
        <end position="42"/>
    </location>
</feature>
<accession>A0ABP0Q7N9</accession>
<sequence length="545" mass="61429">MASLDHLAEDFRSQLNQISQDFDRLEGRIKYLVEEKSALERENAELKFGAKSPGSAQNLKKVAMLPVALRETTPPECMEDQFEEAFGKDYLAKPPKQNQLAANVRFQQSKTISRSNSGLAARGIHIVHLKRFLVENGPTVVIMLNTLAMGIAVDNQPEHIAWGFVELIFAICYGIEFGYKIATLGWREYYSGVDWRWNCFDFFCLLLSTTDVILIFLVLLTDANFSLGSASMIKVARLARLLRLVRTLHFEFFTELRAIVLGVFSGLRVLFWAIVLLFLLMYVFGIGMATLAENEAEFRTLPDSMFTIFRCWTDGCSAFNGTPLTAHLRTETFGDLGGLFMLAYILVFMLVNVGIFNLIMAIFLDNVVSQQTLRKQKELAETALKSQVSIQSQCDVIPQSTTRRAIADIIGFEDQPVDIPHDLHTLDMKHQCKAMDKILSRLDLTVTRDRFSKWLEHDSFTAVLERAGIDTSIRTQLFDILDADSGGLLNVDELISGLMSMRGHVTKGDIIAMSLKVRYISQLVETLSNTSLPTESRRRRASSSQ</sequence>
<feature type="domain" description="Ion transport" evidence="7">
    <location>
        <begin position="139"/>
        <end position="371"/>
    </location>
</feature>
<evidence type="ECO:0000259" key="7">
    <source>
        <dbReference type="Pfam" id="PF00520"/>
    </source>
</evidence>
<feature type="transmembrane region" description="Helical" evidence="6">
    <location>
        <begin position="132"/>
        <end position="153"/>
    </location>
</feature>